<dbReference type="EMBL" id="CP051205">
    <property type="protein sequence ID" value="QJB31485.1"/>
    <property type="molecule type" value="Genomic_DNA"/>
</dbReference>
<accession>A0AAE7D692</accession>
<proteinExistence type="predicted"/>
<dbReference type="Pfam" id="PF19086">
    <property type="entry name" value="Terpene_syn_C_2"/>
    <property type="match status" value="1"/>
</dbReference>
<protein>
    <recommendedName>
        <fullName evidence="3">Terpene synthase</fullName>
    </recommendedName>
</protein>
<evidence type="ECO:0008006" key="3">
    <source>
        <dbReference type="Google" id="ProtNLM"/>
    </source>
</evidence>
<dbReference type="InterPro" id="IPR008949">
    <property type="entry name" value="Isoprenoid_synthase_dom_sf"/>
</dbReference>
<sequence>MEIPLLVSRFPGMEHPQKNEIIADTKQFFSTEAFDILDENTRQYGDYVAAGALYSIYIYPLGDTRKLKAVARFFAYWALIDDRYFDNSTDLDDIRRLMEQFVAAMEGTSDDERFAPVHAFCSRPDWNEGTLALFRNEMKKYLDGMMHLRIAEVQEQLLTVDEYLRYRHYNIAMWVIFSILYDTQDDLELSTFRHPGFAHIFDCSSRCIAVLLDLYNLKARKAEKSDYTNLLRVMQRAEGLDEDAAIRRCIQLFYDYELEMEEACNKLEADYPREVLYFKYVESGSVRYCTESRKMRYRQLSDADEDLVNGRTVL</sequence>
<evidence type="ECO:0000313" key="1">
    <source>
        <dbReference type="EMBL" id="QJB31485.1"/>
    </source>
</evidence>
<gene>
    <name evidence="1" type="ORF">HF329_09285</name>
</gene>
<evidence type="ECO:0000313" key="2">
    <source>
        <dbReference type="Proteomes" id="UP000502421"/>
    </source>
</evidence>
<dbReference type="SUPFAM" id="SSF48576">
    <property type="entry name" value="Terpenoid synthases"/>
    <property type="match status" value="1"/>
</dbReference>
<name>A0AAE7D692_9BACT</name>
<dbReference type="AlphaFoldDB" id="A0AAE7D692"/>
<dbReference type="KEGG" id="coy:HF329_09285"/>
<organism evidence="1 2">
    <name type="scientific">Chitinophaga oryzae</name>
    <dbReference type="NCBI Taxonomy" id="2725414"/>
    <lineage>
        <taxon>Bacteria</taxon>
        <taxon>Pseudomonadati</taxon>
        <taxon>Bacteroidota</taxon>
        <taxon>Chitinophagia</taxon>
        <taxon>Chitinophagales</taxon>
        <taxon>Chitinophagaceae</taxon>
        <taxon>Chitinophaga</taxon>
    </lineage>
</organism>
<dbReference type="Proteomes" id="UP000502421">
    <property type="component" value="Chromosome"/>
</dbReference>
<dbReference type="RefSeq" id="WP_168803744.1">
    <property type="nucleotide sequence ID" value="NZ_CP051205.1"/>
</dbReference>
<dbReference type="Gene3D" id="1.10.600.10">
    <property type="entry name" value="Farnesyl Diphosphate Synthase"/>
    <property type="match status" value="1"/>
</dbReference>
<reference evidence="2" key="1">
    <citation type="submission" date="2020-04" db="EMBL/GenBank/DDBJ databases">
        <authorList>
            <person name="Kittiwongwattana C."/>
        </authorList>
    </citation>
    <scope>NUCLEOTIDE SEQUENCE [LARGE SCALE GENOMIC DNA]</scope>
    <source>
        <strain evidence="2">1310</strain>
    </source>
</reference>